<keyword evidence="2" id="KW-1185">Reference proteome</keyword>
<reference evidence="1 2" key="1">
    <citation type="submission" date="2016-05" db="EMBL/GenBank/DDBJ databases">
        <title>Genome sequencing reveals origins of a unique bacterial endosymbiosis in the earliest lineages of terrestrial Fungi.</title>
        <authorList>
            <consortium name="DOE Joint Genome Institute"/>
            <person name="Uehling J."/>
            <person name="Gryganskyi A."/>
            <person name="Hameed K."/>
            <person name="Tschaplinski T."/>
            <person name="Misztal P."/>
            <person name="Wu S."/>
            <person name="Desiro A."/>
            <person name="Vande Pol N."/>
            <person name="Du Z.-Y."/>
            <person name="Zienkiewicz A."/>
            <person name="Zienkiewicz K."/>
            <person name="Morin E."/>
            <person name="Tisserant E."/>
            <person name="Splivallo R."/>
            <person name="Hainaut M."/>
            <person name="Henrissat B."/>
            <person name="Ohm R."/>
            <person name="Kuo A."/>
            <person name="Yan J."/>
            <person name="Lipzen A."/>
            <person name="Nolan M."/>
            <person name="Labutti K."/>
            <person name="Barry K."/>
            <person name="Goldstein A."/>
            <person name="Labbe J."/>
            <person name="Schadt C."/>
            <person name="Tuskan G."/>
            <person name="Grigoriev I."/>
            <person name="Martin F."/>
            <person name="Vilgalys R."/>
            <person name="Bonito G."/>
        </authorList>
    </citation>
    <scope>NUCLEOTIDE SEQUENCE [LARGE SCALE GENOMIC DNA]</scope>
    <source>
        <strain evidence="1 2">AG-77</strain>
    </source>
</reference>
<accession>A0A197JS79</accession>
<name>A0A197JS79_9FUNG</name>
<dbReference type="EMBL" id="KV442051">
    <property type="protein sequence ID" value="OAQ28132.1"/>
    <property type="molecule type" value="Genomic_DNA"/>
</dbReference>
<protein>
    <submittedName>
        <fullName evidence="1">Uncharacterized protein</fullName>
    </submittedName>
</protein>
<evidence type="ECO:0000313" key="2">
    <source>
        <dbReference type="Proteomes" id="UP000078512"/>
    </source>
</evidence>
<evidence type="ECO:0000313" key="1">
    <source>
        <dbReference type="EMBL" id="OAQ28132.1"/>
    </source>
</evidence>
<gene>
    <name evidence="1" type="ORF">K457DRAFT_594960</name>
</gene>
<dbReference type="Proteomes" id="UP000078512">
    <property type="component" value="Unassembled WGS sequence"/>
</dbReference>
<organism evidence="1 2">
    <name type="scientific">Linnemannia elongata AG-77</name>
    <dbReference type="NCBI Taxonomy" id="1314771"/>
    <lineage>
        <taxon>Eukaryota</taxon>
        <taxon>Fungi</taxon>
        <taxon>Fungi incertae sedis</taxon>
        <taxon>Mucoromycota</taxon>
        <taxon>Mortierellomycotina</taxon>
        <taxon>Mortierellomycetes</taxon>
        <taxon>Mortierellales</taxon>
        <taxon>Mortierellaceae</taxon>
        <taxon>Linnemannia</taxon>
    </lineage>
</organism>
<proteinExistence type="predicted"/>
<sequence length="154" mass="17673">MDLLTRDPSIFIQELLLDRDHTRPPSLHQKNRTTLLTSCKRSQPTEAEQMDRTTVDAMETGTGTGTKIDLRLAIPPVVWRPPRNSRSTEDSVPSALFLWRNHLTAPRLPRNVRFLASILMFHNWASSQLPFVCMMMGVYRGSDQGFRTPRDKLL</sequence>
<dbReference type="AlphaFoldDB" id="A0A197JS79"/>